<name>A0ABW2JDU1_9ACTN</name>
<proteinExistence type="predicted"/>
<keyword evidence="3" id="KW-1185">Reference proteome</keyword>
<dbReference type="EMBL" id="JBHTCF010000002">
    <property type="protein sequence ID" value="MFC7304189.1"/>
    <property type="molecule type" value="Genomic_DNA"/>
</dbReference>
<sequence>MQEDIRGQVAAGSTFGLTDAVEKHAREQNFTYVGDLGDALMERRAEALATLDELQRHLQHLVRVLALTPGRESVAELLRLTDADRTSQGGPRSQLPFLASLLAEAQRPADLAFAFTGDTSSLFSPLRSLLPCLAQELVLRGTDVMALPEIAGWAGHWDRDQAYNPHPLAWLPLRRTGLERDLRFPSRGYRTGAYDGMPQLPADGRRTIGPAAWTGTPVASLREVSTPDLHERMAAAPTAGGWGGFEVKVYEATAPIEPHDLPTVLAGLPAECLEGLEDTSRFEVAPCSAADVWGALFLLASLGAGFGTGVYGAYGRLRAWQSLGGLSGAPAGASWAEVQRRAMSCTWFRFEAESEWFYNEYSDLGIAALAPDGRRIAVLAATTTD</sequence>
<evidence type="ECO:0000256" key="1">
    <source>
        <dbReference type="SAM" id="Phobius"/>
    </source>
</evidence>
<dbReference type="InterPro" id="IPR045756">
    <property type="entry name" value="DUF6183"/>
</dbReference>
<reference evidence="3" key="1">
    <citation type="journal article" date="2019" name="Int. J. Syst. Evol. Microbiol.">
        <title>The Global Catalogue of Microorganisms (GCM) 10K type strain sequencing project: providing services to taxonomists for standard genome sequencing and annotation.</title>
        <authorList>
            <consortium name="The Broad Institute Genomics Platform"/>
            <consortium name="The Broad Institute Genome Sequencing Center for Infectious Disease"/>
            <person name="Wu L."/>
            <person name="Ma J."/>
        </authorList>
    </citation>
    <scope>NUCLEOTIDE SEQUENCE [LARGE SCALE GENOMIC DNA]</scope>
    <source>
        <strain evidence="3">SYNS20</strain>
    </source>
</reference>
<comment type="caution">
    <text evidence="2">The sequence shown here is derived from an EMBL/GenBank/DDBJ whole genome shotgun (WGS) entry which is preliminary data.</text>
</comment>
<evidence type="ECO:0000313" key="3">
    <source>
        <dbReference type="Proteomes" id="UP001596523"/>
    </source>
</evidence>
<accession>A0ABW2JDU1</accession>
<evidence type="ECO:0000313" key="2">
    <source>
        <dbReference type="EMBL" id="MFC7304189.1"/>
    </source>
</evidence>
<gene>
    <name evidence="2" type="ORF">ACFQVC_08195</name>
</gene>
<dbReference type="Pfam" id="PF19681">
    <property type="entry name" value="DUF6183"/>
    <property type="match status" value="1"/>
</dbReference>
<dbReference type="Proteomes" id="UP001596523">
    <property type="component" value="Unassembled WGS sequence"/>
</dbReference>
<dbReference type="RefSeq" id="WP_381828135.1">
    <property type="nucleotide sequence ID" value="NZ_JBHTCF010000002.1"/>
</dbReference>
<keyword evidence="1" id="KW-0812">Transmembrane</keyword>
<feature type="transmembrane region" description="Helical" evidence="1">
    <location>
        <begin position="292"/>
        <end position="314"/>
    </location>
</feature>
<keyword evidence="1" id="KW-1133">Transmembrane helix</keyword>
<protein>
    <submittedName>
        <fullName evidence="2">DUF6183 family protein</fullName>
    </submittedName>
</protein>
<organism evidence="2 3">
    <name type="scientific">Streptomyces monticola</name>
    <dbReference type="NCBI Taxonomy" id="2666263"/>
    <lineage>
        <taxon>Bacteria</taxon>
        <taxon>Bacillati</taxon>
        <taxon>Actinomycetota</taxon>
        <taxon>Actinomycetes</taxon>
        <taxon>Kitasatosporales</taxon>
        <taxon>Streptomycetaceae</taxon>
        <taxon>Streptomyces</taxon>
    </lineage>
</organism>
<keyword evidence="1" id="KW-0472">Membrane</keyword>